<evidence type="ECO:0000256" key="4">
    <source>
        <dbReference type="HAMAP-Rule" id="MF_01113"/>
    </source>
</evidence>
<dbReference type="EMBL" id="FOND01000001">
    <property type="protein sequence ID" value="SFD85579.1"/>
    <property type="molecule type" value="Genomic_DNA"/>
</dbReference>
<dbReference type="InterPro" id="IPR022880">
    <property type="entry name" value="DNApol_IV"/>
</dbReference>
<comment type="cofactor">
    <cofactor evidence="4">
        <name>Mg(2+)</name>
        <dbReference type="ChEBI" id="CHEBI:18420"/>
    </cofactor>
    <text evidence="4">Binds 2 magnesium ions per subunit.</text>
</comment>
<feature type="binding site" evidence="4">
    <location>
        <position position="111"/>
    </location>
    <ligand>
        <name>Mg(2+)</name>
        <dbReference type="ChEBI" id="CHEBI:18420"/>
    </ligand>
</feature>
<dbReference type="EC" id="2.7.7.7" evidence="4"/>
<feature type="compositionally biased region" description="Basic and acidic residues" evidence="5">
    <location>
        <begin position="419"/>
        <end position="434"/>
    </location>
</feature>
<dbReference type="InterPro" id="IPR050116">
    <property type="entry name" value="DNA_polymerase-Y"/>
</dbReference>
<name>A0A1I1VRZ6_9ACTN</name>
<evidence type="ECO:0000256" key="1">
    <source>
        <dbReference type="ARBA" id="ARBA00010945"/>
    </source>
</evidence>
<keyword evidence="4" id="KW-0239">DNA-directed DNA polymerase</keyword>
<dbReference type="GO" id="GO:0005829">
    <property type="term" value="C:cytosol"/>
    <property type="evidence" value="ECO:0007669"/>
    <property type="project" value="TreeGrafter"/>
</dbReference>
<gene>
    <name evidence="4" type="primary">dinB</name>
    <name evidence="7" type="ORF">SAMN05216574_10176</name>
</gene>
<dbReference type="NCBIfam" id="NF002677">
    <property type="entry name" value="PRK02406.1"/>
    <property type="match status" value="1"/>
</dbReference>
<keyword evidence="4" id="KW-0227">DNA damage</keyword>
<dbReference type="InterPro" id="IPR017961">
    <property type="entry name" value="DNA_pol_Y-fam_little_finger"/>
</dbReference>
<dbReference type="AlphaFoldDB" id="A0A1I1VRZ6"/>
<sequence>MRGGGGRAQGCTVLHVDMDAFFASVEVRRRPELAGTPVIVGGAGNRGVVTSATYEARRYGVHAAMPTARALRLCPTATVLPGDMALYGEVSRSVMALFRSITPLVEPLSLDEAFLDVSGAGRRLGDAAEIGEYIRARVFDEQGITCSVGVAGTKFVAKLASTRSKPDGLLVVRPAEVMDFLHPLPVGALWGVGPKTEEQLLRLGLRTVGDLAHVPARTLQRAVGAAAGGHLHELAWGRDPRRVVPNEPEKSTGHEETFGTDVDDPAVIHRELLLLAERTAGRLRAGGWLARTVSIKVRFADFATITRSRTLDVPTDVGQELYDTARALYDALGLERARIRLVGVRAERLVEAGSAPQQLELGAREHGRREAELAADRAARRFGAGAVRPATLLHRSGRPGGQGQGAQRQGGQGQGGQREVGRHETAGQRARNRDGTPVVPYPEE</sequence>
<dbReference type="NCBIfam" id="NF003015">
    <property type="entry name" value="PRK03858.1"/>
    <property type="match status" value="1"/>
</dbReference>
<dbReference type="GO" id="GO:0006281">
    <property type="term" value="P:DNA repair"/>
    <property type="evidence" value="ECO:0007669"/>
    <property type="project" value="UniProtKB-UniRule"/>
</dbReference>
<dbReference type="GO" id="GO:0006261">
    <property type="term" value="P:DNA-templated DNA replication"/>
    <property type="evidence" value="ECO:0007669"/>
    <property type="project" value="UniProtKB-UniRule"/>
</dbReference>
<dbReference type="GO" id="GO:0042276">
    <property type="term" value="P:error-prone translesion synthesis"/>
    <property type="evidence" value="ECO:0007669"/>
    <property type="project" value="TreeGrafter"/>
</dbReference>
<dbReference type="STRING" id="1798228.SAMN05216574_10176"/>
<dbReference type="RefSeq" id="WP_256381271.1">
    <property type="nucleotide sequence ID" value="NZ_FOND01000001.1"/>
</dbReference>
<dbReference type="InterPro" id="IPR036775">
    <property type="entry name" value="DNA_pol_Y-fam_lit_finger_sf"/>
</dbReference>
<dbReference type="GO" id="GO:0003887">
    <property type="term" value="F:DNA-directed DNA polymerase activity"/>
    <property type="evidence" value="ECO:0007669"/>
    <property type="project" value="UniProtKB-UniRule"/>
</dbReference>
<dbReference type="SUPFAM" id="SSF56672">
    <property type="entry name" value="DNA/RNA polymerases"/>
    <property type="match status" value="1"/>
</dbReference>
<evidence type="ECO:0000256" key="2">
    <source>
        <dbReference type="ARBA" id="ARBA00025589"/>
    </source>
</evidence>
<dbReference type="PANTHER" id="PTHR11076:SF33">
    <property type="entry name" value="DNA POLYMERASE KAPPA"/>
    <property type="match status" value="1"/>
</dbReference>
<comment type="function">
    <text evidence="2 4">Poorly processive, error-prone DNA polymerase involved in untargeted mutagenesis. Copies undamaged DNA at stalled replication forks, which arise in vivo from mismatched or misaligned primer ends. These misaligned primers can be extended by PolIV. Exhibits no 3'-5' exonuclease (proofreading) activity. May be involved in translesional synthesis, in conjunction with the beta clamp from PolIII.</text>
</comment>
<dbReference type="Gene3D" id="1.10.150.20">
    <property type="entry name" value="5' to 3' exonuclease, C-terminal subdomain"/>
    <property type="match status" value="1"/>
</dbReference>
<dbReference type="PROSITE" id="PS50173">
    <property type="entry name" value="UMUC"/>
    <property type="match status" value="1"/>
</dbReference>
<feature type="site" description="Substrate discrimination" evidence="4">
    <location>
        <position position="22"/>
    </location>
</feature>
<comment type="subunit">
    <text evidence="4">Monomer.</text>
</comment>
<keyword evidence="4" id="KW-0235">DNA replication</keyword>
<dbReference type="Proteomes" id="UP000198589">
    <property type="component" value="Unassembled WGS sequence"/>
</dbReference>
<dbReference type="InterPro" id="IPR043502">
    <property type="entry name" value="DNA/RNA_pol_sf"/>
</dbReference>
<keyword evidence="4" id="KW-0548">Nucleotidyltransferase</keyword>
<dbReference type="Gene3D" id="3.30.70.270">
    <property type="match status" value="1"/>
</dbReference>
<dbReference type="HAMAP" id="MF_01113">
    <property type="entry name" value="DNApol_IV"/>
    <property type="match status" value="1"/>
</dbReference>
<evidence type="ECO:0000256" key="3">
    <source>
        <dbReference type="ARBA" id="ARBA00049244"/>
    </source>
</evidence>
<evidence type="ECO:0000256" key="5">
    <source>
        <dbReference type="SAM" id="MobiDB-lite"/>
    </source>
</evidence>
<dbReference type="Pfam" id="PF11798">
    <property type="entry name" value="IMS_HHH"/>
    <property type="match status" value="1"/>
</dbReference>
<evidence type="ECO:0000313" key="8">
    <source>
        <dbReference type="Proteomes" id="UP000198589"/>
    </source>
</evidence>
<dbReference type="PANTHER" id="PTHR11076">
    <property type="entry name" value="DNA REPAIR POLYMERASE UMUC / TRANSFERASE FAMILY MEMBER"/>
    <property type="match status" value="1"/>
</dbReference>
<keyword evidence="4" id="KW-0479">Metal-binding</keyword>
<dbReference type="SUPFAM" id="SSF100879">
    <property type="entry name" value="Lesion bypass DNA polymerase (Y-family), little finger domain"/>
    <property type="match status" value="1"/>
</dbReference>
<proteinExistence type="inferred from homology"/>
<accession>A0A1I1VRZ6</accession>
<reference evidence="8" key="1">
    <citation type="submission" date="2016-10" db="EMBL/GenBank/DDBJ databases">
        <authorList>
            <person name="Varghese N."/>
            <person name="Submissions S."/>
        </authorList>
    </citation>
    <scope>NUCLEOTIDE SEQUENCE [LARGE SCALE GENOMIC DNA]</scope>
    <source>
        <strain evidence="8">DSM 46838</strain>
    </source>
</reference>
<dbReference type="InterPro" id="IPR001126">
    <property type="entry name" value="UmuC"/>
</dbReference>
<keyword evidence="4" id="KW-0460">Magnesium</keyword>
<dbReference type="GO" id="GO:0000287">
    <property type="term" value="F:magnesium ion binding"/>
    <property type="evidence" value="ECO:0007669"/>
    <property type="project" value="UniProtKB-UniRule"/>
</dbReference>
<keyword evidence="4" id="KW-0238">DNA-binding</keyword>
<comment type="similarity">
    <text evidence="1 4">Belongs to the DNA polymerase type-Y family.</text>
</comment>
<feature type="region of interest" description="Disordered" evidence="5">
    <location>
        <begin position="241"/>
        <end position="261"/>
    </location>
</feature>
<keyword evidence="4" id="KW-0808">Transferase</keyword>
<feature type="compositionally biased region" description="Gly residues" evidence="5">
    <location>
        <begin position="398"/>
        <end position="418"/>
    </location>
</feature>
<feature type="region of interest" description="Disordered" evidence="5">
    <location>
        <begin position="385"/>
        <end position="444"/>
    </location>
</feature>
<feature type="compositionally biased region" description="Basic and acidic residues" evidence="5">
    <location>
        <begin position="241"/>
        <end position="257"/>
    </location>
</feature>
<feature type="binding site" evidence="4">
    <location>
        <position position="17"/>
    </location>
    <ligand>
        <name>Mg(2+)</name>
        <dbReference type="ChEBI" id="CHEBI:18420"/>
    </ligand>
</feature>
<evidence type="ECO:0000259" key="6">
    <source>
        <dbReference type="PROSITE" id="PS50173"/>
    </source>
</evidence>
<keyword evidence="4" id="KW-0234">DNA repair</keyword>
<keyword evidence="8" id="KW-1185">Reference proteome</keyword>
<comment type="subcellular location">
    <subcellularLocation>
        <location evidence="4">Cytoplasm</location>
    </subcellularLocation>
</comment>
<dbReference type="InterPro" id="IPR043128">
    <property type="entry name" value="Rev_trsase/Diguanyl_cyclase"/>
</dbReference>
<dbReference type="Gene3D" id="3.40.1170.60">
    <property type="match status" value="1"/>
</dbReference>
<organism evidence="7 8">
    <name type="scientific">Blastococcus tunisiensis</name>
    <dbReference type="NCBI Taxonomy" id="1798228"/>
    <lineage>
        <taxon>Bacteria</taxon>
        <taxon>Bacillati</taxon>
        <taxon>Actinomycetota</taxon>
        <taxon>Actinomycetes</taxon>
        <taxon>Geodermatophilales</taxon>
        <taxon>Geodermatophilaceae</taxon>
        <taxon>Blastococcus</taxon>
    </lineage>
</organism>
<comment type="catalytic activity">
    <reaction evidence="3 4">
        <text>DNA(n) + a 2'-deoxyribonucleoside 5'-triphosphate = DNA(n+1) + diphosphate</text>
        <dbReference type="Rhea" id="RHEA:22508"/>
        <dbReference type="Rhea" id="RHEA-COMP:17339"/>
        <dbReference type="Rhea" id="RHEA-COMP:17340"/>
        <dbReference type="ChEBI" id="CHEBI:33019"/>
        <dbReference type="ChEBI" id="CHEBI:61560"/>
        <dbReference type="ChEBI" id="CHEBI:173112"/>
        <dbReference type="EC" id="2.7.7.7"/>
    </reaction>
</comment>
<feature type="domain" description="UmuC" evidence="6">
    <location>
        <begin position="13"/>
        <end position="193"/>
    </location>
</feature>
<dbReference type="CDD" id="cd03586">
    <property type="entry name" value="PolY_Pol_IV_kappa"/>
    <property type="match status" value="1"/>
</dbReference>
<dbReference type="GO" id="GO:0003684">
    <property type="term" value="F:damaged DNA binding"/>
    <property type="evidence" value="ECO:0007669"/>
    <property type="project" value="InterPro"/>
</dbReference>
<dbReference type="Pfam" id="PF11799">
    <property type="entry name" value="IMS_C"/>
    <property type="match status" value="1"/>
</dbReference>
<protein>
    <recommendedName>
        <fullName evidence="4">DNA polymerase IV</fullName>
        <shortName evidence="4">Pol IV</shortName>
        <ecNumber evidence="4">2.7.7.7</ecNumber>
    </recommendedName>
</protein>
<dbReference type="Pfam" id="PF00817">
    <property type="entry name" value="IMS"/>
    <property type="match status" value="1"/>
</dbReference>
<dbReference type="InterPro" id="IPR024728">
    <property type="entry name" value="PolY_HhH_motif"/>
</dbReference>
<feature type="active site" evidence="4">
    <location>
        <position position="112"/>
    </location>
</feature>
<evidence type="ECO:0000313" key="7">
    <source>
        <dbReference type="EMBL" id="SFD85579.1"/>
    </source>
</evidence>
<keyword evidence="4" id="KW-0963">Cytoplasm</keyword>
<dbReference type="GO" id="GO:0009432">
    <property type="term" value="P:SOS response"/>
    <property type="evidence" value="ECO:0007669"/>
    <property type="project" value="TreeGrafter"/>
</dbReference>
<dbReference type="Gene3D" id="3.30.1490.100">
    <property type="entry name" value="DNA polymerase, Y-family, little finger domain"/>
    <property type="match status" value="1"/>
</dbReference>
<keyword evidence="4" id="KW-0515">Mutator protein</keyword>